<dbReference type="AlphaFoldDB" id="A0A1I2UIQ5"/>
<feature type="transmembrane region" description="Helical" evidence="1">
    <location>
        <begin position="103"/>
        <end position="122"/>
    </location>
</feature>
<keyword evidence="1" id="KW-0812">Transmembrane</keyword>
<evidence type="ECO:0000313" key="4">
    <source>
        <dbReference type="Proteomes" id="UP000198724"/>
    </source>
</evidence>
<evidence type="ECO:0000259" key="2">
    <source>
        <dbReference type="Pfam" id="PF09925"/>
    </source>
</evidence>
<gene>
    <name evidence="3" type="ORF">SAMN05421739_103562</name>
</gene>
<evidence type="ECO:0000313" key="3">
    <source>
        <dbReference type="EMBL" id="SFG76930.1"/>
    </source>
</evidence>
<feature type="transmembrane region" description="Helical" evidence="1">
    <location>
        <begin position="78"/>
        <end position="96"/>
    </location>
</feature>
<evidence type="ECO:0000256" key="1">
    <source>
        <dbReference type="SAM" id="Phobius"/>
    </source>
</evidence>
<keyword evidence="4" id="KW-1185">Reference proteome</keyword>
<feature type="transmembrane region" description="Helical" evidence="1">
    <location>
        <begin position="291"/>
        <end position="308"/>
    </location>
</feature>
<reference evidence="4" key="1">
    <citation type="submission" date="2016-10" db="EMBL/GenBank/DDBJ databases">
        <authorList>
            <person name="Varghese N."/>
            <person name="Submissions S."/>
        </authorList>
    </citation>
    <scope>NUCLEOTIDE SEQUENCE [LARGE SCALE GENOMIC DNA]</scope>
    <source>
        <strain evidence="4">LP51</strain>
    </source>
</reference>
<dbReference type="InterPro" id="IPR018677">
    <property type="entry name" value="DUF2157"/>
</dbReference>
<feature type="transmembrane region" description="Helical" evidence="1">
    <location>
        <begin position="210"/>
        <end position="233"/>
    </location>
</feature>
<sequence length="320" mass="36183">MKQNITRELIYSIARHSNWQAAGIEDKLRNEELYATPRDWATFARLFLLGTGASFTLAGIVFFFAYNWADMHKFVKLGMLQFLLLATTFAALVPRFSKTIRNVLLTASAVLVGVLFSVYGQIYQTGANAFDFFWGWTYCVVLWVLVANFQPLWFIFLVLLNTTFILYTQQMATHWGFALVMDALFILNAAAVVVWEVLAAKGRVRVQHRWFPRIIGLAAVTAITISMISLLFSSLREDYGLALFLGLGMCGGAIWYGLRVRELFYLTAVPFSAIAFLTAVFVKIGENLPELTLLFVTLFVIGSVNLVVQHLGSLYRQWYG</sequence>
<feature type="transmembrane region" description="Helical" evidence="1">
    <location>
        <begin position="263"/>
        <end position="285"/>
    </location>
</feature>
<proteinExistence type="predicted"/>
<name>A0A1I2UIQ5_9BACT</name>
<keyword evidence="1" id="KW-0472">Membrane</keyword>
<feature type="transmembrane region" description="Helical" evidence="1">
    <location>
        <begin position="239"/>
        <end position="256"/>
    </location>
</feature>
<organism evidence="3 4">
    <name type="scientific">Pontibacter chinhatensis</name>
    <dbReference type="NCBI Taxonomy" id="1436961"/>
    <lineage>
        <taxon>Bacteria</taxon>
        <taxon>Pseudomonadati</taxon>
        <taxon>Bacteroidota</taxon>
        <taxon>Cytophagia</taxon>
        <taxon>Cytophagales</taxon>
        <taxon>Hymenobacteraceae</taxon>
        <taxon>Pontibacter</taxon>
    </lineage>
</organism>
<accession>A0A1I2UIQ5</accession>
<dbReference type="OrthoDB" id="327621at2"/>
<feature type="domain" description="DUF2157" evidence="2">
    <location>
        <begin position="24"/>
        <end position="153"/>
    </location>
</feature>
<dbReference type="Proteomes" id="UP000198724">
    <property type="component" value="Unassembled WGS sequence"/>
</dbReference>
<dbReference type="STRING" id="1436961.SAMN05421739_103562"/>
<dbReference type="Pfam" id="PF09925">
    <property type="entry name" value="DUF2157"/>
    <property type="match status" value="1"/>
</dbReference>
<dbReference type="RefSeq" id="WP_092101407.1">
    <property type="nucleotide sequence ID" value="NZ_FOOT01000003.1"/>
</dbReference>
<dbReference type="EMBL" id="FOOT01000003">
    <property type="protein sequence ID" value="SFG76930.1"/>
    <property type="molecule type" value="Genomic_DNA"/>
</dbReference>
<feature type="transmembrane region" description="Helical" evidence="1">
    <location>
        <begin position="175"/>
        <end position="198"/>
    </location>
</feature>
<protein>
    <submittedName>
        <fullName evidence="3">Predicted membrane protein</fullName>
    </submittedName>
</protein>
<keyword evidence="1" id="KW-1133">Transmembrane helix</keyword>
<feature type="transmembrane region" description="Helical" evidence="1">
    <location>
        <begin position="46"/>
        <end position="66"/>
    </location>
</feature>